<dbReference type="AlphaFoldDB" id="E6QRD5"/>
<feature type="transmembrane region" description="Helical" evidence="1">
    <location>
        <begin position="66"/>
        <end position="84"/>
    </location>
</feature>
<gene>
    <name evidence="2" type="ORF">CARN7_0552</name>
</gene>
<keyword evidence="1" id="KW-0472">Membrane</keyword>
<comment type="caution">
    <text evidence="2">The sequence shown here is derived from an EMBL/GenBank/DDBJ whole genome shotgun (WGS) entry which is preliminary data.</text>
</comment>
<proteinExistence type="predicted"/>
<accession>E6QRD5</accession>
<organism evidence="2">
    <name type="scientific">mine drainage metagenome</name>
    <dbReference type="NCBI Taxonomy" id="410659"/>
    <lineage>
        <taxon>unclassified sequences</taxon>
        <taxon>metagenomes</taxon>
        <taxon>ecological metagenomes</taxon>
    </lineage>
</organism>
<protein>
    <submittedName>
        <fullName evidence="2">Uncharacterized protein</fullName>
    </submittedName>
</protein>
<keyword evidence="1" id="KW-1133">Transmembrane helix</keyword>
<feature type="transmembrane region" description="Helical" evidence="1">
    <location>
        <begin position="90"/>
        <end position="110"/>
    </location>
</feature>
<dbReference type="EMBL" id="CABR01000053">
    <property type="protein sequence ID" value="CBI09807.1"/>
    <property type="molecule type" value="Genomic_DNA"/>
</dbReference>
<name>E6QRD5_9ZZZZ</name>
<reference evidence="2" key="1">
    <citation type="submission" date="2009-10" db="EMBL/GenBank/DDBJ databases">
        <title>Diversity of trophic interactions inside an arsenic-rich microbial ecosystem.</title>
        <authorList>
            <person name="Bertin P.N."/>
            <person name="Heinrich-Salmeron A."/>
            <person name="Pelletier E."/>
            <person name="Goulhen-Chollet F."/>
            <person name="Arsene-Ploetze F."/>
            <person name="Gallien S."/>
            <person name="Calteau A."/>
            <person name="Vallenet D."/>
            <person name="Casiot C."/>
            <person name="Chane-Woon-Ming B."/>
            <person name="Giloteaux L."/>
            <person name="Barakat M."/>
            <person name="Bonnefoy V."/>
            <person name="Bruneel O."/>
            <person name="Chandler M."/>
            <person name="Cleiss J."/>
            <person name="Duran R."/>
            <person name="Elbaz-Poulichet F."/>
            <person name="Fonknechten N."/>
            <person name="Lauga B."/>
            <person name="Mornico D."/>
            <person name="Ortet P."/>
            <person name="Schaeffer C."/>
            <person name="Siguier P."/>
            <person name="Alexander Thil Smith A."/>
            <person name="Van Dorsselaer A."/>
            <person name="Weissenbach J."/>
            <person name="Medigue C."/>
            <person name="Le Paslier D."/>
        </authorList>
    </citation>
    <scope>NUCLEOTIDE SEQUENCE</scope>
</reference>
<evidence type="ECO:0000313" key="2">
    <source>
        <dbReference type="EMBL" id="CBI09807.1"/>
    </source>
</evidence>
<keyword evidence="1" id="KW-0812">Transmembrane</keyword>
<evidence type="ECO:0000256" key="1">
    <source>
        <dbReference type="SAM" id="Phobius"/>
    </source>
</evidence>
<sequence length="129" mass="14336">MITDRTVSGRSALFAARLFNIASIIATVIAPLLMLWIAASIFAYASIAHHPNPRTVYYNRISGYRFYGVAGAMVVAGQPIYGLFGNWHGLVAIWVVMMLVVVPAGLWDIYRAGRENWQDITLETETESE</sequence>
<feature type="transmembrane region" description="Helical" evidence="1">
    <location>
        <begin position="20"/>
        <end position="45"/>
    </location>
</feature>